<dbReference type="PANTHER" id="PTHR10903:SF69">
    <property type="entry name" value="GTPASE IMAP FAMILY MEMBER 5"/>
    <property type="match status" value="1"/>
</dbReference>
<evidence type="ECO:0000256" key="2">
    <source>
        <dbReference type="ARBA" id="ARBA00022741"/>
    </source>
</evidence>
<dbReference type="PANTHER" id="PTHR10903">
    <property type="entry name" value="GTPASE, IMAP FAMILY MEMBER-RELATED"/>
    <property type="match status" value="1"/>
</dbReference>
<dbReference type="InterPro" id="IPR006703">
    <property type="entry name" value="G_AIG1"/>
</dbReference>
<dbReference type="Gene3D" id="3.40.50.300">
    <property type="entry name" value="P-loop containing nucleotide triphosphate hydrolases"/>
    <property type="match status" value="3"/>
</dbReference>
<feature type="domain" description="AIG1-type G" evidence="4">
    <location>
        <begin position="374"/>
        <end position="577"/>
    </location>
</feature>
<protein>
    <recommendedName>
        <fullName evidence="4">AIG1-type G domain-containing protein</fullName>
    </recommendedName>
</protein>
<keyword evidence="2" id="KW-0547">Nucleotide-binding</keyword>
<dbReference type="Proteomes" id="UP001214576">
    <property type="component" value="Unassembled WGS sequence"/>
</dbReference>
<evidence type="ECO:0000259" key="4">
    <source>
        <dbReference type="PROSITE" id="PS51720"/>
    </source>
</evidence>
<evidence type="ECO:0000256" key="3">
    <source>
        <dbReference type="ARBA" id="ARBA00023134"/>
    </source>
</evidence>
<dbReference type="AlphaFoldDB" id="A0AAD4UAY3"/>
<dbReference type="SUPFAM" id="SSF52540">
    <property type="entry name" value="P-loop containing nucleoside triphosphate hydrolases"/>
    <property type="match status" value="2"/>
</dbReference>
<sequence length="620" mass="68767">MSSLSWASCSAPSPLLSKPQCRLEQTTSSSASARLSVSHRLHAIILVIQLGCYTKEEQQTVALIKNLFGEAAMKYMIILVTHKEDKSLRDYVRELTKLQSLIKECGDRYCVFSNRTDQAEKEAQVQELVELIDKMVQDNQGAYFTNPAHKGTELTCPHCTANAQYKTLRIVLVGKTGSGKSATANTILGEKLFESKIAAEAVTKDCQKASRKWKGRELIVVDTPGLFDTKKSLNTTCREICRCVLASCPGPHAIVLVLRLGHYTQEEQQTVQLVKALFGEAAMKYMIILFTRKEELEDQSLSDFLENVDVNLQSLIKDCGEHCCAISNSKNTDQAENEAQSCPAAFGRALPPTRRHRARRAEPGGIEHQGFEPSSSLRIILVGKTGSGKSATGNSILCQPVFESKLGAQSVTRKCQRATGTWNGRTILVVDTPPIFESRAQDQEVYENIGACYLLSVPGPHVLLLVTQLGRFTEQDVVAATRVKEVFGAGAERYMVILFTHKEDLAGGSLDEYVANTDNLRLRSLVRKCGRRYCAFNNRASGDEQREQLAELMAVIEGLEREHQGAFLTNELFFDAQMLRQIGGGAHGEGQRRYLDKLFAMVCHSFVLIPLVIHFHFPSI</sequence>
<dbReference type="Pfam" id="PF04548">
    <property type="entry name" value="AIG1"/>
    <property type="match status" value="3"/>
</dbReference>
<proteinExistence type="inferred from homology"/>
<name>A0AAD4UAY3_OVIAM</name>
<feature type="domain" description="AIG1-type G" evidence="4">
    <location>
        <begin position="165"/>
        <end position="369"/>
    </location>
</feature>
<dbReference type="CDD" id="cd01852">
    <property type="entry name" value="AIG1"/>
    <property type="match status" value="2"/>
</dbReference>
<accession>A0AAD4UAY3</accession>
<organism evidence="5 6">
    <name type="scientific">Ovis ammon polii</name>
    <dbReference type="NCBI Taxonomy" id="230172"/>
    <lineage>
        <taxon>Eukaryota</taxon>
        <taxon>Metazoa</taxon>
        <taxon>Chordata</taxon>
        <taxon>Craniata</taxon>
        <taxon>Vertebrata</taxon>
        <taxon>Euteleostomi</taxon>
        <taxon>Mammalia</taxon>
        <taxon>Eutheria</taxon>
        <taxon>Laurasiatheria</taxon>
        <taxon>Artiodactyla</taxon>
        <taxon>Ruminantia</taxon>
        <taxon>Pecora</taxon>
        <taxon>Bovidae</taxon>
        <taxon>Caprinae</taxon>
        <taxon>Ovis</taxon>
    </lineage>
</organism>
<comment type="caution">
    <text evidence="5">The sequence shown here is derived from an EMBL/GenBank/DDBJ whole genome shotgun (WGS) entry which is preliminary data.</text>
</comment>
<gene>
    <name evidence="5" type="ORF">MG293_005991</name>
</gene>
<evidence type="ECO:0000313" key="5">
    <source>
        <dbReference type="EMBL" id="KAI4543197.1"/>
    </source>
</evidence>
<keyword evidence="6" id="KW-1185">Reference proteome</keyword>
<keyword evidence="3" id="KW-0342">GTP-binding</keyword>
<dbReference type="GO" id="GO:0005525">
    <property type="term" value="F:GTP binding"/>
    <property type="evidence" value="ECO:0007669"/>
    <property type="project" value="UniProtKB-KW"/>
</dbReference>
<reference evidence="5" key="1">
    <citation type="submission" date="2022-03" db="EMBL/GenBank/DDBJ databases">
        <title>Genomic analyses of argali, domestic sheep and their hybrids provide insights into chromosomal evolution, heterosis and genetic basis of agronomic traits.</title>
        <authorList>
            <person name="Li M."/>
        </authorList>
    </citation>
    <scope>NUCLEOTIDE SEQUENCE</scope>
    <source>
        <strain evidence="5">CAU-MHL-2022a</strain>
        <tissue evidence="5">Skin</tissue>
    </source>
</reference>
<dbReference type="InterPro" id="IPR045058">
    <property type="entry name" value="GIMA/IAN/Toc"/>
</dbReference>
<feature type="domain" description="AIG1-type G" evidence="4">
    <location>
        <begin position="1"/>
        <end position="153"/>
    </location>
</feature>
<dbReference type="InterPro" id="IPR027417">
    <property type="entry name" value="P-loop_NTPase"/>
</dbReference>
<dbReference type="EMBL" id="JAKZEL010000005">
    <property type="protein sequence ID" value="KAI4543197.1"/>
    <property type="molecule type" value="Genomic_DNA"/>
</dbReference>
<comment type="similarity">
    <text evidence="1">Belongs to the TRAFAC class TrmE-Era-EngA-EngB-Septin-like GTPase superfamily. AIG1/Toc34/Toc159-like paraseptin GTPase family. IAN subfamily.</text>
</comment>
<evidence type="ECO:0000313" key="6">
    <source>
        <dbReference type="Proteomes" id="UP001214576"/>
    </source>
</evidence>
<evidence type="ECO:0000256" key="1">
    <source>
        <dbReference type="ARBA" id="ARBA00008535"/>
    </source>
</evidence>
<dbReference type="PROSITE" id="PS51720">
    <property type="entry name" value="G_AIG1"/>
    <property type="match status" value="3"/>
</dbReference>
<dbReference type="FunFam" id="3.40.50.300:FF:000366">
    <property type="entry name" value="GTPase, IMAP family member 2"/>
    <property type="match status" value="2"/>
</dbReference>